<organism evidence="1">
    <name type="scientific">Graphocephala atropunctata</name>
    <dbReference type="NCBI Taxonomy" id="36148"/>
    <lineage>
        <taxon>Eukaryota</taxon>
        <taxon>Metazoa</taxon>
        <taxon>Ecdysozoa</taxon>
        <taxon>Arthropoda</taxon>
        <taxon>Hexapoda</taxon>
        <taxon>Insecta</taxon>
        <taxon>Pterygota</taxon>
        <taxon>Neoptera</taxon>
        <taxon>Paraneoptera</taxon>
        <taxon>Hemiptera</taxon>
        <taxon>Auchenorrhyncha</taxon>
        <taxon>Membracoidea</taxon>
        <taxon>Cicadellidae</taxon>
        <taxon>Cicadellinae</taxon>
        <taxon>Cicadellini</taxon>
        <taxon>Graphocephala</taxon>
    </lineage>
</organism>
<name>A0A1B6M5V1_9HEMI</name>
<evidence type="ECO:0000313" key="1">
    <source>
        <dbReference type="EMBL" id="JAT31317.1"/>
    </source>
</evidence>
<dbReference type="SUPFAM" id="SSF56219">
    <property type="entry name" value="DNase I-like"/>
    <property type="match status" value="1"/>
</dbReference>
<proteinExistence type="predicted"/>
<dbReference type="AlphaFoldDB" id="A0A1B6M5V1"/>
<protein>
    <submittedName>
        <fullName evidence="1">Uncharacterized protein</fullName>
    </submittedName>
</protein>
<feature type="non-terminal residue" evidence="1">
    <location>
        <position position="114"/>
    </location>
</feature>
<sequence length="114" mass="12759">MFWNVCSITNKLPLIDILNSQYRTDVLCIAEHWLAATDINNLVIPGYVTADFFAREEHLHGGVLICIREGIEFIPYAKLSCFSEELVCELAAVLLPSRSTLVVTLYRSPTGNLS</sequence>
<dbReference type="Gene3D" id="3.60.10.10">
    <property type="entry name" value="Endonuclease/exonuclease/phosphatase"/>
    <property type="match status" value="1"/>
</dbReference>
<gene>
    <name evidence="1" type="ORF">g.1581</name>
</gene>
<dbReference type="EMBL" id="GEBQ01008660">
    <property type="protein sequence ID" value="JAT31317.1"/>
    <property type="molecule type" value="Transcribed_RNA"/>
</dbReference>
<accession>A0A1B6M5V1</accession>
<reference evidence="1" key="1">
    <citation type="submission" date="2015-11" db="EMBL/GenBank/DDBJ databases">
        <title>De novo transcriptome assembly of four potential Pierce s Disease insect vectors from Arizona vineyards.</title>
        <authorList>
            <person name="Tassone E.E."/>
        </authorList>
    </citation>
    <scope>NUCLEOTIDE SEQUENCE</scope>
</reference>
<dbReference type="InterPro" id="IPR036691">
    <property type="entry name" value="Endo/exonu/phosph_ase_sf"/>
</dbReference>